<gene>
    <name evidence="1" type="primary">kpsC_1</name>
    <name evidence="1" type="ORF">NCTC9075_01202</name>
</gene>
<dbReference type="InterPro" id="IPR007833">
    <property type="entry name" value="Capsule_polysaccharide_synth"/>
</dbReference>
<protein>
    <submittedName>
        <fullName evidence="1">Polysialic acid capsule polysaccharide export protein KpsC</fullName>
    </submittedName>
</protein>
<proteinExistence type="predicted"/>
<name>A0A377K2J5_ECOLX</name>
<reference evidence="1 2" key="1">
    <citation type="submission" date="2018-06" db="EMBL/GenBank/DDBJ databases">
        <authorList>
            <consortium name="Pathogen Informatics"/>
            <person name="Doyle S."/>
        </authorList>
    </citation>
    <scope>NUCLEOTIDE SEQUENCE [LARGE SCALE GENOMIC DNA]</scope>
    <source>
        <strain evidence="1 2">NCTC9075</strain>
    </source>
</reference>
<dbReference type="EMBL" id="UGEM01000004">
    <property type="protein sequence ID" value="STP17770.1"/>
    <property type="molecule type" value="Genomic_DNA"/>
</dbReference>
<sequence>MTSLSGFEALLHGKQVHCYGLPFYAGWGLTVDEHHCPRREQKLTLADLIYQALIVYPTYIHPTRLQPITVEEAAEYLIKTPRKPMFITRKKSGGG</sequence>
<evidence type="ECO:0000313" key="2">
    <source>
        <dbReference type="Proteomes" id="UP000254181"/>
    </source>
</evidence>
<dbReference type="AlphaFoldDB" id="A0A377K2J5"/>
<accession>A0A377K2J5</accession>
<dbReference type="GO" id="GO:0000271">
    <property type="term" value="P:polysaccharide biosynthetic process"/>
    <property type="evidence" value="ECO:0007669"/>
    <property type="project" value="InterPro"/>
</dbReference>
<dbReference type="Pfam" id="PF05159">
    <property type="entry name" value="Capsule_synth"/>
    <property type="match status" value="1"/>
</dbReference>
<evidence type="ECO:0000313" key="1">
    <source>
        <dbReference type="EMBL" id="STP17770.1"/>
    </source>
</evidence>
<dbReference type="Proteomes" id="UP000254181">
    <property type="component" value="Unassembled WGS sequence"/>
</dbReference>
<organism evidence="1 2">
    <name type="scientific">Escherichia coli</name>
    <dbReference type="NCBI Taxonomy" id="562"/>
    <lineage>
        <taxon>Bacteria</taxon>
        <taxon>Pseudomonadati</taxon>
        <taxon>Pseudomonadota</taxon>
        <taxon>Gammaproteobacteria</taxon>
        <taxon>Enterobacterales</taxon>
        <taxon>Enterobacteriaceae</taxon>
        <taxon>Escherichia</taxon>
    </lineage>
</organism>
<dbReference type="GO" id="GO:0015774">
    <property type="term" value="P:polysaccharide transport"/>
    <property type="evidence" value="ECO:0007669"/>
    <property type="project" value="InterPro"/>
</dbReference>